<keyword evidence="3" id="KW-1185">Reference proteome</keyword>
<accession>A0ABV6L5E9</accession>
<proteinExistence type="predicted"/>
<keyword evidence="1" id="KW-0732">Signal</keyword>
<dbReference type="RefSeq" id="WP_377022500.1">
    <property type="nucleotide sequence ID" value="NZ_JBHLTS010000021.1"/>
</dbReference>
<dbReference type="EMBL" id="JBHLTS010000021">
    <property type="protein sequence ID" value="MFC0514656.1"/>
    <property type="molecule type" value="Genomic_DNA"/>
</dbReference>
<feature type="chain" id="PRO_5046123125" description="DUF3826 domain-containing protein" evidence="1">
    <location>
        <begin position="24"/>
        <end position="217"/>
    </location>
</feature>
<sequence length="217" mass="24650">MKTKILTFLIFSLIGLLADRASAQFLGDFFSQQAQKKKLMTEQIAAYQLYLGAIKTGYSIAEKGWTTAHGLKNGTFRLHSDYFSSLQQVAPAIKNNPKGRAIDSLYRQICSLFANEKQWQQQQKLLDATETGYLGKVENSLLAKAKLDLEELAQVLTPGRLQLTDAERLARLDKLYEAMKDKYAFAGYFTAKCRKLALQRQRPQKDRAQIKKLYGIQ</sequence>
<name>A0ABV6L5E9_9SPHI</name>
<evidence type="ECO:0000313" key="3">
    <source>
        <dbReference type="Proteomes" id="UP001589828"/>
    </source>
</evidence>
<evidence type="ECO:0000256" key="1">
    <source>
        <dbReference type="SAM" id="SignalP"/>
    </source>
</evidence>
<evidence type="ECO:0000313" key="2">
    <source>
        <dbReference type="EMBL" id="MFC0514656.1"/>
    </source>
</evidence>
<protein>
    <recommendedName>
        <fullName evidence="4">DUF3826 domain-containing protein</fullName>
    </recommendedName>
</protein>
<organism evidence="2 3">
    <name type="scientific">Mucilaginibacter angelicae</name>
    <dbReference type="NCBI Taxonomy" id="869718"/>
    <lineage>
        <taxon>Bacteria</taxon>
        <taxon>Pseudomonadati</taxon>
        <taxon>Bacteroidota</taxon>
        <taxon>Sphingobacteriia</taxon>
        <taxon>Sphingobacteriales</taxon>
        <taxon>Sphingobacteriaceae</taxon>
        <taxon>Mucilaginibacter</taxon>
    </lineage>
</organism>
<gene>
    <name evidence="2" type="ORF">ACFFGT_10605</name>
</gene>
<feature type="signal peptide" evidence="1">
    <location>
        <begin position="1"/>
        <end position="23"/>
    </location>
</feature>
<reference evidence="2 3" key="1">
    <citation type="submission" date="2024-09" db="EMBL/GenBank/DDBJ databases">
        <authorList>
            <person name="Sun Q."/>
            <person name="Mori K."/>
        </authorList>
    </citation>
    <scope>NUCLEOTIDE SEQUENCE [LARGE SCALE GENOMIC DNA]</scope>
    <source>
        <strain evidence="2 3">NCAIM B.02415</strain>
    </source>
</reference>
<comment type="caution">
    <text evidence="2">The sequence shown here is derived from an EMBL/GenBank/DDBJ whole genome shotgun (WGS) entry which is preliminary data.</text>
</comment>
<evidence type="ECO:0008006" key="4">
    <source>
        <dbReference type="Google" id="ProtNLM"/>
    </source>
</evidence>
<dbReference type="Proteomes" id="UP001589828">
    <property type="component" value="Unassembled WGS sequence"/>
</dbReference>